<feature type="binding site" evidence="11 12">
    <location>
        <position position="148"/>
    </location>
    <ligand>
        <name>Zn(2+)</name>
        <dbReference type="ChEBI" id="CHEBI:29105"/>
    </ligand>
</feature>
<comment type="catalytic activity">
    <reaction evidence="6">
        <text>N(6)-hexadecanoyl-L-lysyl-[protein] + NAD(+) + H2O = 2''-O-hexadecanoyl-ADP-D-ribose + nicotinamide + L-lysyl-[protein]</text>
        <dbReference type="Rhea" id="RHEA:70563"/>
        <dbReference type="Rhea" id="RHEA-COMP:9752"/>
        <dbReference type="Rhea" id="RHEA-COMP:14175"/>
        <dbReference type="ChEBI" id="CHEBI:15377"/>
        <dbReference type="ChEBI" id="CHEBI:17154"/>
        <dbReference type="ChEBI" id="CHEBI:29969"/>
        <dbReference type="ChEBI" id="CHEBI:57540"/>
        <dbReference type="ChEBI" id="CHEBI:138936"/>
        <dbReference type="ChEBI" id="CHEBI:189673"/>
    </reaction>
    <physiologicalReaction direction="left-to-right" evidence="6">
        <dbReference type="Rhea" id="RHEA:70564"/>
    </physiologicalReaction>
</comment>
<dbReference type="InterPro" id="IPR026591">
    <property type="entry name" value="Sirtuin_cat_small_dom_sf"/>
</dbReference>
<evidence type="ECO:0000259" key="13">
    <source>
        <dbReference type="PROSITE" id="PS50305"/>
    </source>
</evidence>
<feature type="domain" description="Deacetylase sirtuin-type" evidence="13">
    <location>
        <begin position="9"/>
        <end position="276"/>
    </location>
</feature>
<gene>
    <name evidence="14" type="ORF">R5R35_001495</name>
</gene>
<dbReference type="Gene3D" id="3.30.1600.10">
    <property type="entry name" value="SIR2/SIRT2 'Small Domain"/>
    <property type="match status" value="1"/>
</dbReference>
<dbReference type="PIRSF" id="PIRSF037938">
    <property type="entry name" value="SIR2_euk"/>
    <property type="match status" value="1"/>
</dbReference>
<keyword evidence="3 8" id="KW-0479">Metal-binding</keyword>
<evidence type="ECO:0000256" key="11">
    <source>
        <dbReference type="PIRSR" id="PIRSR037938-3"/>
    </source>
</evidence>
<evidence type="ECO:0000313" key="14">
    <source>
        <dbReference type="EMBL" id="KAK7874399.1"/>
    </source>
</evidence>
<keyword evidence="5 8" id="KW-0520">NAD</keyword>
<dbReference type="InterPro" id="IPR003000">
    <property type="entry name" value="Sirtuin"/>
</dbReference>
<evidence type="ECO:0000256" key="8">
    <source>
        <dbReference type="PIRNR" id="PIRNR037938"/>
    </source>
</evidence>
<dbReference type="PROSITE" id="PS50305">
    <property type="entry name" value="SIRTUIN"/>
    <property type="match status" value="1"/>
</dbReference>
<dbReference type="Proteomes" id="UP001378592">
    <property type="component" value="Unassembled WGS sequence"/>
</dbReference>
<keyword evidence="2 8" id="KW-0808">Transferase</keyword>
<dbReference type="EMBL" id="JAZDUA010000002">
    <property type="protein sequence ID" value="KAK7874399.1"/>
    <property type="molecule type" value="Genomic_DNA"/>
</dbReference>
<dbReference type="InterPro" id="IPR017328">
    <property type="entry name" value="Sirtuin_class_I"/>
</dbReference>
<evidence type="ECO:0000256" key="10">
    <source>
        <dbReference type="PIRSR" id="PIRSR037938-2"/>
    </source>
</evidence>
<accession>A0AAN9VZD2</accession>
<feature type="binding site" evidence="11 12">
    <location>
        <position position="172"/>
    </location>
    <ligand>
        <name>Zn(2+)</name>
        <dbReference type="ChEBI" id="CHEBI:29105"/>
    </ligand>
</feature>
<evidence type="ECO:0000256" key="6">
    <source>
        <dbReference type="ARBA" id="ARBA00048378"/>
    </source>
</evidence>
<dbReference type="EC" id="2.3.1.286" evidence="8"/>
<keyword evidence="4 8" id="KW-0862">Zinc</keyword>
<evidence type="ECO:0000256" key="9">
    <source>
        <dbReference type="PIRSR" id="PIRSR037938-1"/>
    </source>
</evidence>
<name>A0AAN9VZD2_9ORTH</name>
<dbReference type="GO" id="GO:0070403">
    <property type="term" value="F:NAD+ binding"/>
    <property type="evidence" value="ECO:0007669"/>
    <property type="project" value="UniProtKB-UniRule"/>
</dbReference>
<comment type="caution">
    <text evidence="14">The sequence shown here is derived from an EMBL/GenBank/DDBJ whole genome shotgun (WGS) entry which is preliminary data.</text>
</comment>
<protein>
    <recommendedName>
        <fullName evidence="8">NAD-dependent protein deacetylase</fullName>
        <ecNumber evidence="8">2.3.1.286</ecNumber>
    </recommendedName>
</protein>
<feature type="binding site" evidence="11 12">
    <location>
        <position position="175"/>
    </location>
    <ligand>
        <name>Zn(2+)</name>
        <dbReference type="ChEBI" id="CHEBI:29105"/>
    </ligand>
</feature>
<reference evidence="14 15" key="1">
    <citation type="submission" date="2024-03" db="EMBL/GenBank/DDBJ databases">
        <title>The genome assembly and annotation of the cricket Gryllus longicercus Weissman &amp; Gray.</title>
        <authorList>
            <person name="Szrajer S."/>
            <person name="Gray D."/>
            <person name="Ylla G."/>
        </authorList>
    </citation>
    <scope>NUCLEOTIDE SEQUENCE [LARGE SCALE GENOMIC DNA]</scope>
    <source>
        <strain evidence="14">DAG 2021-001</strain>
        <tissue evidence="14">Whole body minus gut</tissue>
    </source>
</reference>
<evidence type="ECO:0000256" key="3">
    <source>
        <dbReference type="ARBA" id="ARBA00022723"/>
    </source>
</evidence>
<dbReference type="AlphaFoldDB" id="A0AAN9VZD2"/>
<proteinExistence type="inferred from homology"/>
<evidence type="ECO:0000313" key="15">
    <source>
        <dbReference type="Proteomes" id="UP001378592"/>
    </source>
</evidence>
<evidence type="ECO:0000256" key="4">
    <source>
        <dbReference type="ARBA" id="ARBA00022833"/>
    </source>
</evidence>
<dbReference type="PANTHER" id="PTHR11085:SF6">
    <property type="entry name" value="NAD-DEPENDENT PROTEIN DEACETYLASE SIRTUIN-2"/>
    <property type="match status" value="1"/>
</dbReference>
<dbReference type="Gene3D" id="3.40.50.1220">
    <property type="entry name" value="TPP-binding domain"/>
    <property type="match status" value="1"/>
</dbReference>
<evidence type="ECO:0000256" key="12">
    <source>
        <dbReference type="PROSITE-ProRule" id="PRU00236"/>
    </source>
</evidence>
<comment type="cofactor">
    <cofactor evidence="11">
        <name>Zn(2+)</name>
        <dbReference type="ChEBI" id="CHEBI:29105"/>
    </cofactor>
    <text evidence="11">Binds 1 zinc ion per subunit.</text>
</comment>
<feature type="active site" description="Proton acceptor" evidence="9 12">
    <location>
        <position position="140"/>
    </location>
</feature>
<feature type="binding site" evidence="10">
    <location>
        <begin position="37"/>
        <end position="41"/>
    </location>
    <ligand>
        <name>NAD(+)</name>
        <dbReference type="ChEBI" id="CHEBI:57540"/>
    </ligand>
</feature>
<comment type="catalytic activity">
    <reaction evidence="7">
        <text>N(6)-tetradecanoyl-L-lysyl-[protein] + NAD(+) + H2O = 2''-O-tetradecanoyl-ADP-D-ribose + nicotinamide + L-lysyl-[protein]</text>
        <dbReference type="Rhea" id="RHEA:70567"/>
        <dbReference type="Rhea" id="RHEA-COMP:9752"/>
        <dbReference type="Rhea" id="RHEA-COMP:15437"/>
        <dbReference type="ChEBI" id="CHEBI:15377"/>
        <dbReference type="ChEBI" id="CHEBI:17154"/>
        <dbReference type="ChEBI" id="CHEBI:29969"/>
        <dbReference type="ChEBI" id="CHEBI:57540"/>
        <dbReference type="ChEBI" id="CHEBI:141129"/>
        <dbReference type="ChEBI" id="CHEBI:189674"/>
    </reaction>
    <physiologicalReaction direction="left-to-right" evidence="7">
        <dbReference type="Rhea" id="RHEA:70568"/>
    </physiologicalReaction>
</comment>
<dbReference type="Pfam" id="PF02146">
    <property type="entry name" value="SIR2"/>
    <property type="match status" value="1"/>
</dbReference>
<dbReference type="GO" id="GO:0005634">
    <property type="term" value="C:nucleus"/>
    <property type="evidence" value="ECO:0007669"/>
    <property type="project" value="TreeGrafter"/>
</dbReference>
<evidence type="ECO:0000256" key="2">
    <source>
        <dbReference type="ARBA" id="ARBA00022679"/>
    </source>
</evidence>
<comment type="similarity">
    <text evidence="1 8">Belongs to the sirtuin family. Class I subfamily.</text>
</comment>
<evidence type="ECO:0000256" key="1">
    <source>
        <dbReference type="ARBA" id="ARBA00006924"/>
    </source>
</evidence>
<organism evidence="14 15">
    <name type="scientific">Gryllus longicercus</name>
    <dbReference type="NCBI Taxonomy" id="2509291"/>
    <lineage>
        <taxon>Eukaryota</taxon>
        <taxon>Metazoa</taxon>
        <taxon>Ecdysozoa</taxon>
        <taxon>Arthropoda</taxon>
        <taxon>Hexapoda</taxon>
        <taxon>Insecta</taxon>
        <taxon>Pterygota</taxon>
        <taxon>Neoptera</taxon>
        <taxon>Polyneoptera</taxon>
        <taxon>Orthoptera</taxon>
        <taxon>Ensifera</taxon>
        <taxon>Gryllidea</taxon>
        <taxon>Grylloidea</taxon>
        <taxon>Gryllidae</taxon>
        <taxon>Gryllinae</taxon>
        <taxon>Gryllus</taxon>
    </lineage>
</organism>
<dbReference type="GO" id="GO:0017136">
    <property type="term" value="F:histone deacetylase activity, NAD-dependent"/>
    <property type="evidence" value="ECO:0007669"/>
    <property type="project" value="InterPro"/>
</dbReference>
<comment type="catalytic activity">
    <reaction evidence="8">
        <text>N(6)-acetyl-L-lysyl-[protein] + NAD(+) + H2O = 2''-O-acetyl-ADP-D-ribose + nicotinamide + L-lysyl-[protein]</text>
        <dbReference type="Rhea" id="RHEA:43636"/>
        <dbReference type="Rhea" id="RHEA-COMP:9752"/>
        <dbReference type="Rhea" id="RHEA-COMP:10731"/>
        <dbReference type="ChEBI" id="CHEBI:15377"/>
        <dbReference type="ChEBI" id="CHEBI:17154"/>
        <dbReference type="ChEBI" id="CHEBI:29969"/>
        <dbReference type="ChEBI" id="CHEBI:57540"/>
        <dbReference type="ChEBI" id="CHEBI:61930"/>
        <dbReference type="ChEBI" id="CHEBI:83767"/>
        <dbReference type="EC" id="2.3.1.286"/>
    </reaction>
</comment>
<dbReference type="InterPro" id="IPR026590">
    <property type="entry name" value="Ssirtuin_cat_dom"/>
</dbReference>
<dbReference type="InterPro" id="IPR050134">
    <property type="entry name" value="NAD-dep_sirtuin_deacylases"/>
</dbReference>
<feature type="binding site" evidence="10">
    <location>
        <begin position="47"/>
        <end position="49"/>
    </location>
    <ligand>
        <name>NAD(+)</name>
        <dbReference type="ChEBI" id="CHEBI:57540"/>
    </ligand>
</feature>
<feature type="binding site" evidence="10">
    <location>
        <begin position="120"/>
        <end position="123"/>
    </location>
    <ligand>
        <name>NAD(+)</name>
        <dbReference type="ChEBI" id="CHEBI:57540"/>
    </ligand>
</feature>
<dbReference type="InterPro" id="IPR029035">
    <property type="entry name" value="DHS-like_NAD/FAD-binding_dom"/>
</dbReference>
<feature type="binding site" evidence="11 12">
    <location>
        <position position="151"/>
    </location>
    <ligand>
        <name>Zn(2+)</name>
        <dbReference type="ChEBI" id="CHEBI:29105"/>
    </ligand>
</feature>
<sequence>MWCWKKKSPLISEKSLPSVAEYILSEQCTKIVTMAGAGISTAAGIPDFRSPSSGLYAQLAALRLPYPEAVFDFDYFTQNPVPFFRICKEMYPKLKVKPTLTHYFIKLLDDKGLLLRHYTQNIDGLERKAGLCEDKLIQAHGTYETGHCLKCNKGYSLKWMETYVMSDTIPMCIACGALVKPDIILFGEGIPQRVVSKCRSDFRSCDLLLILGSSLTVEPIASFAGLVKKKCPRVLINRTPVQKRGFRFQNSDSRDIAWYGNSDEGCSTLALYLGWEKDLVKLMGNKK</sequence>
<evidence type="ECO:0000256" key="5">
    <source>
        <dbReference type="ARBA" id="ARBA00023027"/>
    </source>
</evidence>
<evidence type="ECO:0000256" key="7">
    <source>
        <dbReference type="ARBA" id="ARBA00048905"/>
    </source>
</evidence>
<dbReference type="PANTHER" id="PTHR11085">
    <property type="entry name" value="NAD-DEPENDENT PROTEIN DEACYLASE SIRTUIN-5, MITOCHONDRIAL-RELATED"/>
    <property type="match status" value="1"/>
</dbReference>
<dbReference type="GO" id="GO:0008270">
    <property type="term" value="F:zinc ion binding"/>
    <property type="evidence" value="ECO:0007669"/>
    <property type="project" value="UniProtKB-UniRule"/>
</dbReference>
<dbReference type="SUPFAM" id="SSF52467">
    <property type="entry name" value="DHS-like NAD/FAD-binding domain"/>
    <property type="match status" value="1"/>
</dbReference>
<keyword evidence="15" id="KW-1185">Reference proteome</keyword>